<comment type="caution">
    <text evidence="1">The sequence shown here is derived from an EMBL/GenBank/DDBJ whole genome shotgun (WGS) entry which is preliminary data.</text>
</comment>
<proteinExistence type="predicted"/>
<dbReference type="Proteomes" id="UP001341840">
    <property type="component" value="Unassembled WGS sequence"/>
</dbReference>
<dbReference type="EMBL" id="JASCZI010091180">
    <property type="protein sequence ID" value="MED6149358.1"/>
    <property type="molecule type" value="Genomic_DNA"/>
</dbReference>
<accession>A0ABU6TNB1</accession>
<protein>
    <submittedName>
        <fullName evidence="1">Uncharacterized protein</fullName>
    </submittedName>
</protein>
<keyword evidence="2" id="KW-1185">Reference proteome</keyword>
<reference evidence="1 2" key="1">
    <citation type="journal article" date="2023" name="Plants (Basel)">
        <title>Bridging the Gap: Combining Genomics and Transcriptomics Approaches to Understand Stylosanthes scabra, an Orphan Legume from the Brazilian Caatinga.</title>
        <authorList>
            <person name="Ferreira-Neto J.R.C."/>
            <person name="da Silva M.D."/>
            <person name="Binneck E."/>
            <person name="de Melo N.F."/>
            <person name="da Silva R.H."/>
            <person name="de Melo A.L.T.M."/>
            <person name="Pandolfi V."/>
            <person name="Bustamante F.O."/>
            <person name="Brasileiro-Vidal A.C."/>
            <person name="Benko-Iseppon A.M."/>
        </authorList>
    </citation>
    <scope>NUCLEOTIDE SEQUENCE [LARGE SCALE GENOMIC DNA]</scope>
    <source>
        <tissue evidence="1">Leaves</tissue>
    </source>
</reference>
<evidence type="ECO:0000313" key="1">
    <source>
        <dbReference type="EMBL" id="MED6149358.1"/>
    </source>
</evidence>
<gene>
    <name evidence="1" type="ORF">PIB30_061554</name>
</gene>
<organism evidence="1 2">
    <name type="scientific">Stylosanthes scabra</name>
    <dbReference type="NCBI Taxonomy" id="79078"/>
    <lineage>
        <taxon>Eukaryota</taxon>
        <taxon>Viridiplantae</taxon>
        <taxon>Streptophyta</taxon>
        <taxon>Embryophyta</taxon>
        <taxon>Tracheophyta</taxon>
        <taxon>Spermatophyta</taxon>
        <taxon>Magnoliopsida</taxon>
        <taxon>eudicotyledons</taxon>
        <taxon>Gunneridae</taxon>
        <taxon>Pentapetalae</taxon>
        <taxon>rosids</taxon>
        <taxon>fabids</taxon>
        <taxon>Fabales</taxon>
        <taxon>Fabaceae</taxon>
        <taxon>Papilionoideae</taxon>
        <taxon>50 kb inversion clade</taxon>
        <taxon>dalbergioids sensu lato</taxon>
        <taxon>Dalbergieae</taxon>
        <taxon>Pterocarpus clade</taxon>
        <taxon>Stylosanthes</taxon>
    </lineage>
</organism>
<sequence>MGGTTPPSPTLRRTDQAGRTIILVRCNTLMTSYRSREETTFHTYLGSDPSHQIIQEMQAGYNLRPCSNARSLALFMTGSLDRRPVQPRNPVRPTTIHLKLGYHHLGDLAVLKLSFSLD</sequence>
<evidence type="ECO:0000313" key="2">
    <source>
        <dbReference type="Proteomes" id="UP001341840"/>
    </source>
</evidence>
<name>A0ABU6TNB1_9FABA</name>